<accession>M7NLH4</accession>
<gene>
    <name evidence="2" type="ORF">ADICEAN_02234</name>
</gene>
<evidence type="ECO:0008006" key="4">
    <source>
        <dbReference type="Google" id="ProtNLM"/>
    </source>
</evidence>
<sequence length="207" mass="22637">MKKFLFYAGALALLATTSCKDDEGGGPTPNTVMYNGNSYAVNAAMVEDYGPASMTEEGDPTHYNYTFYITDASRFDGAVEGVKYVLVADLYSNGAERFNGGQFNVVDFEEATEEDVMGEKVMLGLLFIDLNNDGDFTDANEMQFAEQGSVTASGSGTNYALTFNLTFLENKKFTGTYSGTFQFVDETGGERMPGMDMRKTAKVKWAM</sequence>
<dbReference type="OrthoDB" id="892936at2"/>
<feature type="chain" id="PRO_5004082341" description="Lipoprotein" evidence="1">
    <location>
        <begin position="21"/>
        <end position="207"/>
    </location>
</feature>
<name>M7NLH4_9BACT</name>
<proteinExistence type="predicted"/>
<keyword evidence="1" id="KW-0732">Signal</keyword>
<dbReference type="PROSITE" id="PS51257">
    <property type="entry name" value="PROKAR_LIPOPROTEIN"/>
    <property type="match status" value="1"/>
</dbReference>
<protein>
    <recommendedName>
        <fullName evidence="4">Lipoprotein</fullName>
    </recommendedName>
</protein>
<organism evidence="2 3">
    <name type="scientific">Cesiribacter andamanensis AMV16</name>
    <dbReference type="NCBI Taxonomy" id="1279009"/>
    <lineage>
        <taxon>Bacteria</taxon>
        <taxon>Pseudomonadati</taxon>
        <taxon>Bacteroidota</taxon>
        <taxon>Cytophagia</taxon>
        <taxon>Cytophagales</taxon>
        <taxon>Cesiribacteraceae</taxon>
        <taxon>Cesiribacter</taxon>
    </lineage>
</organism>
<evidence type="ECO:0000313" key="2">
    <source>
        <dbReference type="EMBL" id="EMR02635.1"/>
    </source>
</evidence>
<dbReference type="Proteomes" id="UP000011910">
    <property type="component" value="Unassembled WGS sequence"/>
</dbReference>
<dbReference type="RefSeq" id="WP_009195627.1">
    <property type="nucleotide sequence ID" value="NZ_AODQ01000051.1"/>
</dbReference>
<keyword evidence="3" id="KW-1185">Reference proteome</keyword>
<feature type="signal peptide" evidence="1">
    <location>
        <begin position="1"/>
        <end position="20"/>
    </location>
</feature>
<comment type="caution">
    <text evidence="2">The sequence shown here is derived from an EMBL/GenBank/DDBJ whole genome shotgun (WGS) entry which is preliminary data.</text>
</comment>
<evidence type="ECO:0000256" key="1">
    <source>
        <dbReference type="SAM" id="SignalP"/>
    </source>
</evidence>
<evidence type="ECO:0000313" key="3">
    <source>
        <dbReference type="Proteomes" id="UP000011910"/>
    </source>
</evidence>
<dbReference type="EMBL" id="AODQ01000051">
    <property type="protein sequence ID" value="EMR02635.1"/>
    <property type="molecule type" value="Genomic_DNA"/>
</dbReference>
<reference evidence="2 3" key="1">
    <citation type="journal article" date="2013" name="Genome Announc.">
        <title>Draft Genome Sequence of Cesiribacter andamanensis Strain AMV16T, Isolated from a Soil Sample from a Mud Volcano in the Andaman Islands, India.</title>
        <authorList>
            <person name="Shivaji S."/>
            <person name="Ara S."/>
            <person name="Begum Z."/>
            <person name="Srinivas T.N."/>
            <person name="Singh A."/>
            <person name="Kumar Pinnaka A."/>
        </authorList>
    </citation>
    <scope>NUCLEOTIDE SEQUENCE [LARGE SCALE GENOMIC DNA]</scope>
    <source>
        <strain evidence="2 3">AMV16</strain>
    </source>
</reference>
<dbReference type="AlphaFoldDB" id="M7NLH4"/>